<organism evidence="1 2">
    <name type="scientific">Achromobacter marplatensis</name>
    <dbReference type="NCBI Taxonomy" id="470868"/>
    <lineage>
        <taxon>Bacteria</taxon>
        <taxon>Pseudomonadati</taxon>
        <taxon>Pseudomonadota</taxon>
        <taxon>Betaproteobacteria</taxon>
        <taxon>Burkholderiales</taxon>
        <taxon>Alcaligenaceae</taxon>
        <taxon>Achromobacter</taxon>
    </lineage>
</organism>
<evidence type="ECO:0000313" key="1">
    <source>
        <dbReference type="EMBL" id="RBP12974.1"/>
    </source>
</evidence>
<evidence type="ECO:0008006" key="3">
    <source>
        <dbReference type="Google" id="ProtNLM"/>
    </source>
</evidence>
<keyword evidence="2" id="KW-1185">Reference proteome</keyword>
<accession>A0ABX9G302</accession>
<protein>
    <recommendedName>
        <fullName evidence="3">Lipoprotein</fullName>
    </recommendedName>
</protein>
<proteinExistence type="predicted"/>
<dbReference type="GeneID" id="99733816"/>
<reference evidence="1 2" key="1">
    <citation type="submission" date="2018-06" db="EMBL/GenBank/DDBJ databases">
        <title>Genomic Encyclopedia of Type Strains, Phase III (KMG-III): the genomes of soil and plant-associated and newly described type strains.</title>
        <authorList>
            <person name="Whitman W."/>
        </authorList>
    </citation>
    <scope>NUCLEOTIDE SEQUENCE [LARGE SCALE GENOMIC DNA]</scope>
    <source>
        <strain evidence="1 2">CECT 7342</strain>
    </source>
</reference>
<evidence type="ECO:0000313" key="2">
    <source>
        <dbReference type="Proteomes" id="UP000252124"/>
    </source>
</evidence>
<comment type="caution">
    <text evidence="1">The sequence shown here is derived from an EMBL/GenBank/DDBJ whole genome shotgun (WGS) entry which is preliminary data.</text>
</comment>
<gene>
    <name evidence="1" type="ORF">DFP87_11812</name>
</gene>
<sequence length="127" mass="13751">MRKHIALLALPTALLAGCGPNKIIVDLPSPQGQYHVEVRKCPQPGSMTRTEQTQVSVLKSGTSENCQSAVNALAQFKSPSPDDQLQLEWLSDAELRAWHPGFDPKFGPASASYKADNPVKIIFAPAK</sequence>
<dbReference type="Proteomes" id="UP000252124">
    <property type="component" value="Unassembled WGS sequence"/>
</dbReference>
<name>A0ABX9G302_9BURK</name>
<dbReference type="RefSeq" id="WP_088591209.1">
    <property type="nucleotide sequence ID" value="NZ_CADIJU010000023.1"/>
</dbReference>
<dbReference type="PROSITE" id="PS51257">
    <property type="entry name" value="PROKAR_LIPOPROTEIN"/>
    <property type="match status" value="1"/>
</dbReference>
<dbReference type="EMBL" id="QNRM01000018">
    <property type="protein sequence ID" value="RBP12974.1"/>
    <property type="molecule type" value="Genomic_DNA"/>
</dbReference>